<name>A0AAD5YJ24_9APHY</name>
<evidence type="ECO:0000256" key="1">
    <source>
        <dbReference type="SAM" id="MobiDB-lite"/>
    </source>
</evidence>
<proteinExistence type="predicted"/>
<organism evidence="2 3">
    <name type="scientific">Meripilus lineatus</name>
    <dbReference type="NCBI Taxonomy" id="2056292"/>
    <lineage>
        <taxon>Eukaryota</taxon>
        <taxon>Fungi</taxon>
        <taxon>Dikarya</taxon>
        <taxon>Basidiomycota</taxon>
        <taxon>Agaricomycotina</taxon>
        <taxon>Agaricomycetes</taxon>
        <taxon>Polyporales</taxon>
        <taxon>Meripilaceae</taxon>
        <taxon>Meripilus</taxon>
    </lineage>
</organism>
<comment type="caution">
    <text evidence="2">The sequence shown here is derived from an EMBL/GenBank/DDBJ whole genome shotgun (WGS) entry which is preliminary data.</text>
</comment>
<evidence type="ECO:0000313" key="2">
    <source>
        <dbReference type="EMBL" id="KAJ3491451.1"/>
    </source>
</evidence>
<feature type="compositionally biased region" description="Basic and acidic residues" evidence="1">
    <location>
        <begin position="21"/>
        <end position="33"/>
    </location>
</feature>
<evidence type="ECO:0000313" key="3">
    <source>
        <dbReference type="Proteomes" id="UP001212997"/>
    </source>
</evidence>
<reference evidence="2" key="1">
    <citation type="submission" date="2022-07" db="EMBL/GenBank/DDBJ databases">
        <title>Genome Sequence of Physisporinus lineatus.</title>
        <authorList>
            <person name="Buettner E."/>
        </authorList>
    </citation>
    <scope>NUCLEOTIDE SEQUENCE</scope>
    <source>
        <strain evidence="2">VT162</strain>
    </source>
</reference>
<dbReference type="AlphaFoldDB" id="A0AAD5YJ24"/>
<keyword evidence="3" id="KW-1185">Reference proteome</keyword>
<dbReference type="Proteomes" id="UP001212997">
    <property type="component" value="Unassembled WGS sequence"/>
</dbReference>
<sequence>MLTNCPLTYRSDSDDSTVESTSEKADIRSRDINEDVSEPLSPSMPDTSGYQFKSQESEIDIIRPGVRSSVGADLCERMRMVPVMPQAKATAAIYSIDNLTFPLLDSEFDQTRLEEILFDMPIPKVNRYYRNREPAEIWFNKFRQGPTPPSTKYPFSKTYSMLGSPSLGKSDQSIVRMR</sequence>
<protein>
    <submittedName>
        <fullName evidence="2">Uncharacterized protein</fullName>
    </submittedName>
</protein>
<feature type="region of interest" description="Disordered" evidence="1">
    <location>
        <begin position="1"/>
        <end position="51"/>
    </location>
</feature>
<dbReference type="EMBL" id="JANAWD010000012">
    <property type="protein sequence ID" value="KAJ3491451.1"/>
    <property type="molecule type" value="Genomic_DNA"/>
</dbReference>
<accession>A0AAD5YJ24</accession>
<gene>
    <name evidence="2" type="ORF">NLI96_g717</name>
</gene>